<dbReference type="RefSeq" id="WP_044351390.1">
    <property type="nucleotide sequence ID" value="NZ_AZAC01000038.1"/>
</dbReference>
<evidence type="ECO:0000256" key="5">
    <source>
        <dbReference type="ARBA" id="ARBA00023065"/>
    </source>
</evidence>
<dbReference type="SUPFAM" id="SSF54631">
    <property type="entry name" value="CBS-domain pair"/>
    <property type="match status" value="1"/>
</dbReference>
<feature type="transmembrane region" description="Helical" evidence="11">
    <location>
        <begin position="192"/>
        <end position="214"/>
    </location>
</feature>
<keyword evidence="3 11" id="KW-0812">Transmembrane</keyword>
<evidence type="ECO:0000313" key="13">
    <source>
        <dbReference type="EMBL" id="KIX11897.1"/>
    </source>
</evidence>
<dbReference type="Proteomes" id="UP000032233">
    <property type="component" value="Unassembled WGS sequence"/>
</dbReference>
<dbReference type="PRINTS" id="PR00762">
    <property type="entry name" value="CLCHANNEL"/>
</dbReference>
<dbReference type="InParanoid" id="A0A0D2GAJ1"/>
<keyword evidence="8" id="KW-0868">Chloride</keyword>
<keyword evidence="14" id="KW-1185">Reference proteome</keyword>
<keyword evidence="5" id="KW-0406">Ion transport</keyword>
<keyword evidence="4 11" id="KW-1133">Transmembrane helix</keyword>
<dbReference type="STRING" id="1429043.X474_22025"/>
<dbReference type="Pfam" id="PF00571">
    <property type="entry name" value="CBS"/>
    <property type="match status" value="2"/>
</dbReference>
<keyword evidence="9" id="KW-0407">Ion channel</keyword>
<name>A0A0D2GAJ1_9BACT</name>
<feature type="domain" description="CBS" evidence="12">
    <location>
        <begin position="452"/>
        <end position="510"/>
    </location>
</feature>
<comment type="caution">
    <text evidence="13">The sequence shown here is derived from an EMBL/GenBank/DDBJ whole genome shotgun (WGS) entry which is preliminary data.</text>
</comment>
<dbReference type="PROSITE" id="PS51371">
    <property type="entry name" value="CBS"/>
    <property type="match status" value="2"/>
</dbReference>
<dbReference type="PATRIC" id="fig|1429043.3.peg.4669"/>
<evidence type="ECO:0000259" key="12">
    <source>
        <dbReference type="PROSITE" id="PS51371"/>
    </source>
</evidence>
<feature type="transmembrane region" description="Helical" evidence="11">
    <location>
        <begin position="307"/>
        <end position="326"/>
    </location>
</feature>
<evidence type="ECO:0000256" key="2">
    <source>
        <dbReference type="ARBA" id="ARBA00022448"/>
    </source>
</evidence>
<dbReference type="EMBL" id="AZAC01000038">
    <property type="protein sequence ID" value="KIX11897.1"/>
    <property type="molecule type" value="Genomic_DNA"/>
</dbReference>
<evidence type="ECO:0000256" key="1">
    <source>
        <dbReference type="ARBA" id="ARBA00004141"/>
    </source>
</evidence>
<evidence type="ECO:0000256" key="6">
    <source>
        <dbReference type="ARBA" id="ARBA00023136"/>
    </source>
</evidence>
<feature type="transmembrane region" description="Helical" evidence="11">
    <location>
        <begin position="365"/>
        <end position="390"/>
    </location>
</feature>
<dbReference type="InterPro" id="IPR001807">
    <property type="entry name" value="ClC"/>
</dbReference>
<organism evidence="13 14">
    <name type="scientific">Dethiosulfatarculus sandiegensis</name>
    <dbReference type="NCBI Taxonomy" id="1429043"/>
    <lineage>
        <taxon>Bacteria</taxon>
        <taxon>Pseudomonadati</taxon>
        <taxon>Thermodesulfobacteriota</taxon>
        <taxon>Desulfarculia</taxon>
        <taxon>Desulfarculales</taxon>
        <taxon>Desulfarculaceae</taxon>
        <taxon>Dethiosulfatarculus</taxon>
    </lineage>
</organism>
<keyword evidence="7" id="KW-0869">Chloride channel</keyword>
<evidence type="ECO:0000256" key="3">
    <source>
        <dbReference type="ARBA" id="ARBA00022692"/>
    </source>
</evidence>
<dbReference type="Gene3D" id="1.10.3080.10">
    <property type="entry name" value="Clc chloride channel"/>
    <property type="match status" value="1"/>
</dbReference>
<evidence type="ECO:0000256" key="10">
    <source>
        <dbReference type="PROSITE-ProRule" id="PRU00703"/>
    </source>
</evidence>
<dbReference type="PANTHER" id="PTHR43427:SF6">
    <property type="entry name" value="CHLORIDE CHANNEL PROTEIN CLC-E"/>
    <property type="match status" value="1"/>
</dbReference>
<feature type="transmembrane region" description="Helical" evidence="11">
    <location>
        <begin position="397"/>
        <end position="414"/>
    </location>
</feature>
<evidence type="ECO:0000256" key="9">
    <source>
        <dbReference type="ARBA" id="ARBA00023303"/>
    </source>
</evidence>
<protein>
    <submittedName>
        <fullName evidence="13">Chloride channel protein</fullName>
    </submittedName>
</protein>
<dbReference type="InterPro" id="IPR014743">
    <property type="entry name" value="Cl-channel_core"/>
</dbReference>
<evidence type="ECO:0000313" key="14">
    <source>
        <dbReference type="Proteomes" id="UP000032233"/>
    </source>
</evidence>
<dbReference type="InterPro" id="IPR050368">
    <property type="entry name" value="ClC-type_chloride_channel"/>
</dbReference>
<accession>A0A0D2GAJ1</accession>
<dbReference type="AlphaFoldDB" id="A0A0D2GAJ1"/>
<dbReference type="FunFam" id="1.10.3080.10:FF:000018">
    <property type="entry name" value="Chloride transporter, ClC family"/>
    <property type="match status" value="1"/>
</dbReference>
<proteinExistence type="predicted"/>
<dbReference type="GO" id="GO:0005254">
    <property type="term" value="F:chloride channel activity"/>
    <property type="evidence" value="ECO:0007669"/>
    <property type="project" value="UniProtKB-KW"/>
</dbReference>
<keyword evidence="10" id="KW-0129">CBS domain</keyword>
<feature type="transmembrane region" description="Helical" evidence="11">
    <location>
        <begin position="333"/>
        <end position="353"/>
    </location>
</feature>
<dbReference type="CDD" id="cd00400">
    <property type="entry name" value="Voltage_gated_ClC"/>
    <property type="match status" value="1"/>
</dbReference>
<dbReference type="Gene3D" id="3.10.580.10">
    <property type="entry name" value="CBS-domain"/>
    <property type="match status" value="1"/>
</dbReference>
<dbReference type="InterPro" id="IPR046342">
    <property type="entry name" value="CBS_dom_sf"/>
</dbReference>
<feature type="transmembrane region" description="Helical" evidence="11">
    <location>
        <begin position="68"/>
        <end position="86"/>
    </location>
</feature>
<evidence type="ECO:0000256" key="7">
    <source>
        <dbReference type="ARBA" id="ARBA00023173"/>
    </source>
</evidence>
<keyword evidence="2" id="KW-0813">Transport</keyword>
<gene>
    <name evidence="13" type="ORF">X474_22025</name>
</gene>
<dbReference type="GO" id="GO:0034707">
    <property type="term" value="C:chloride channel complex"/>
    <property type="evidence" value="ECO:0007669"/>
    <property type="project" value="UniProtKB-KW"/>
</dbReference>
<dbReference type="SMART" id="SM00116">
    <property type="entry name" value="CBS"/>
    <property type="match status" value="2"/>
</dbReference>
<feature type="domain" description="CBS" evidence="12">
    <location>
        <begin position="517"/>
        <end position="576"/>
    </location>
</feature>
<dbReference type="InterPro" id="IPR000644">
    <property type="entry name" value="CBS_dom"/>
</dbReference>
<dbReference type="PANTHER" id="PTHR43427">
    <property type="entry name" value="CHLORIDE CHANNEL PROTEIN CLC-E"/>
    <property type="match status" value="1"/>
</dbReference>
<keyword evidence="6 11" id="KW-0472">Membrane</keyword>
<dbReference type="FunCoup" id="A0A0D2GAJ1">
    <property type="interactions" value="84"/>
</dbReference>
<feature type="transmembrane region" description="Helical" evidence="11">
    <location>
        <begin position="275"/>
        <end position="295"/>
    </location>
</feature>
<feature type="transmembrane region" description="Helical" evidence="11">
    <location>
        <begin position="21"/>
        <end position="41"/>
    </location>
</feature>
<evidence type="ECO:0000256" key="11">
    <source>
        <dbReference type="SAM" id="Phobius"/>
    </source>
</evidence>
<feature type="transmembrane region" description="Helical" evidence="11">
    <location>
        <begin position="160"/>
        <end position="185"/>
    </location>
</feature>
<dbReference type="Pfam" id="PF00654">
    <property type="entry name" value="Voltage_CLC"/>
    <property type="match status" value="1"/>
</dbReference>
<feature type="transmembrane region" description="Helical" evidence="11">
    <location>
        <begin position="234"/>
        <end position="255"/>
    </location>
</feature>
<evidence type="ECO:0000256" key="8">
    <source>
        <dbReference type="ARBA" id="ARBA00023214"/>
    </source>
</evidence>
<dbReference type="SUPFAM" id="SSF81340">
    <property type="entry name" value="Clc chloride channel"/>
    <property type="match status" value="1"/>
</dbReference>
<sequence length="578" mass="61779">MPESTKIKRTAWTQDQFGLMILGLIVGVLGGYGAVGFRLLIDLLRTLCYGSAGNILDVLAALPWWQKILIPGVGGLVVGPIIYFLAREAKGHGVPEVMEAVTLKDGLIRKRVVIIKSLASALSIAAGGSVGREGPIVQIGSAIGSTVGQLLKASPGRMRILVGCGSAAGIAATFNAPVAGMMFALEIVLGEFAITTFSPIVISAVLATAISRYYLGDFPAFLVPDYQLISPYEFAIYAVLGLVAGVVAVGFTTCLYKMEDLVDSIKFPEYLKTPLAGLLLGCIGLLFPSVLGVGYEGIELALDHRLVWWMMLLILGVKILATSLTISGGMSGGIFAPSLFMGAMLGGAFGSAAHSLWPEITAGPGAYAIVGMAAVVAGTTHGPLSAFLILFEMTGGYQIILPLMIGCVLSTLVARQIRPESIYTLKLLRRGVDIQSGKEMNLLRSLKVKQAMRTSVDSVPQSMNLGDFNQYVIHSKHASFPVVNKDNRLVGIVSHADYAGHSFDRDLWDLVVVQELATKDVRTVTPDDTLEKALNIISAKDYATLPVINDEKQRLLTGIISHRDIISLYSRELRKSNL</sequence>
<comment type="subcellular location">
    <subcellularLocation>
        <location evidence="1">Membrane</location>
        <topology evidence="1">Multi-pass membrane protein</topology>
    </subcellularLocation>
</comment>
<evidence type="ECO:0000256" key="4">
    <source>
        <dbReference type="ARBA" id="ARBA00022989"/>
    </source>
</evidence>
<reference evidence="13 14" key="1">
    <citation type="submission" date="2013-11" db="EMBL/GenBank/DDBJ databases">
        <title>Metagenomic analysis of a methanogenic consortium involved in long chain n-alkane degradation.</title>
        <authorList>
            <person name="Davidova I.A."/>
            <person name="Callaghan A.V."/>
            <person name="Wawrik B."/>
            <person name="Pruitt S."/>
            <person name="Marks C."/>
            <person name="Duncan K.E."/>
            <person name="Suflita J.M."/>
        </authorList>
    </citation>
    <scope>NUCLEOTIDE SEQUENCE [LARGE SCALE GENOMIC DNA]</scope>
    <source>
        <strain evidence="13 14">SPR</strain>
    </source>
</reference>